<dbReference type="SUPFAM" id="SSF55083">
    <property type="entry name" value="6-hydroxymethyl-7,8-dihydropterin pyrophosphokinase, HPPK"/>
    <property type="match status" value="1"/>
</dbReference>
<sequence>MNLKPTTYIALGSNRGEKLQLLRKAVDHIYNRIGDVTKVSKLYKTPALGFEGDDFLNAVIEVKTRYSAEDTLEKLLNIELELGRIRIKNKGYQARTIDLDIIFYDDMTIETETLIVPHPRLAERKFVLYPLADIAPELKHPKLGQSITDLVTSTSDTSYIEPVSDQLNTKIATFRQVSYLTIEGNIGSGKTSLAEMIAEDFNGKLILERFKDNPFLPKFYEDQARFAFPLEMSFLADRHKQLMDDISQLDLFSDFAISDYNPNKSLIFSKVTLQEDEYALYKKIFNIMYSDVPKPDVYVYLYQNTERLLKNIQKRGRDYEQNISPDYLRRIHEGYLNFFNSQNKIDVKIIDISDLDFVACREDYLFLLEKISEINSKLSIR</sequence>
<evidence type="ECO:0000259" key="14">
    <source>
        <dbReference type="Pfam" id="PF01712"/>
    </source>
</evidence>
<protein>
    <recommendedName>
        <fullName evidence="4">2-amino-4-hydroxy-6-hydroxymethyldihydropteridine pyrophosphokinase</fullName>
        <ecNumber evidence="3">2.7.6.3</ecNumber>
    </recommendedName>
    <alternativeName>
        <fullName evidence="11">6-hydroxymethyl-7,8-dihydropterin pyrophosphokinase</fullName>
    </alternativeName>
    <alternativeName>
        <fullName evidence="12">7,8-dihydro-6-hydroxymethylpterin-pyrophosphokinase</fullName>
    </alternativeName>
</protein>
<dbReference type="EC" id="2.7.6.3" evidence="3"/>
<dbReference type="PANTHER" id="PTHR43071">
    <property type="entry name" value="2-AMINO-4-HYDROXY-6-HYDROXYMETHYLDIHYDROPTERIDINE PYROPHOSPHOKINASE"/>
    <property type="match status" value="1"/>
</dbReference>
<dbReference type="HOGENOM" id="CLU_030466_2_0_10"/>
<evidence type="ECO:0000313" key="16">
    <source>
        <dbReference type="Proteomes" id="UP000008514"/>
    </source>
</evidence>
<dbReference type="Pfam" id="PF01288">
    <property type="entry name" value="HPPK"/>
    <property type="match status" value="1"/>
</dbReference>
<dbReference type="InterPro" id="IPR000550">
    <property type="entry name" value="Hppk"/>
</dbReference>
<dbReference type="GO" id="GO:0005524">
    <property type="term" value="F:ATP binding"/>
    <property type="evidence" value="ECO:0007669"/>
    <property type="project" value="UniProtKB-KW"/>
</dbReference>
<dbReference type="PANTHER" id="PTHR43071:SF1">
    <property type="entry name" value="2-AMINO-4-HYDROXY-6-HYDROXYMETHYLDIHYDROPTERIDINE PYROPHOSPHOKINASE"/>
    <property type="match status" value="1"/>
</dbReference>
<keyword evidence="16" id="KW-1185">Reference proteome</keyword>
<evidence type="ECO:0000256" key="4">
    <source>
        <dbReference type="ARBA" id="ARBA00016218"/>
    </source>
</evidence>
<dbReference type="Gene3D" id="3.40.50.300">
    <property type="entry name" value="P-loop containing nucleotide triphosphate hydrolases"/>
    <property type="match status" value="1"/>
</dbReference>
<dbReference type="Gene3D" id="3.30.70.560">
    <property type="entry name" value="7,8-Dihydro-6-hydroxymethylpterin-pyrophosphokinase HPPK"/>
    <property type="match status" value="1"/>
</dbReference>
<evidence type="ECO:0000256" key="7">
    <source>
        <dbReference type="ARBA" id="ARBA00022777"/>
    </source>
</evidence>
<evidence type="ECO:0000256" key="6">
    <source>
        <dbReference type="ARBA" id="ARBA00022741"/>
    </source>
</evidence>
<reference evidence="15" key="1">
    <citation type="submission" date="2006-03" db="EMBL/GenBank/DDBJ databases">
        <authorList>
            <person name="Bowman J."/>
            <person name="Ferriera S."/>
            <person name="Johnson J."/>
            <person name="Kravitz S."/>
            <person name="Halpern A."/>
            <person name="Remington K."/>
            <person name="Beeson K."/>
            <person name="Tran B."/>
            <person name="Rogers Y.-H."/>
            <person name="Friedman R."/>
            <person name="Venter J.C."/>
        </authorList>
    </citation>
    <scope>NUCLEOTIDE SEQUENCE [LARGE SCALE GENOMIC DNA]</scope>
    <source>
        <strain evidence="15">ATCC 700755</strain>
    </source>
</reference>
<dbReference type="InterPro" id="IPR027417">
    <property type="entry name" value="P-loop_NTPase"/>
</dbReference>
<evidence type="ECO:0000256" key="11">
    <source>
        <dbReference type="ARBA" id="ARBA00029766"/>
    </source>
</evidence>
<evidence type="ECO:0000256" key="8">
    <source>
        <dbReference type="ARBA" id="ARBA00022840"/>
    </source>
</evidence>
<dbReference type="NCBIfam" id="TIGR01498">
    <property type="entry name" value="folK"/>
    <property type="match status" value="1"/>
</dbReference>
<evidence type="ECO:0000256" key="9">
    <source>
        <dbReference type="ARBA" id="ARBA00022909"/>
    </source>
</evidence>
<dbReference type="UniPathway" id="UPA00077">
    <property type="reaction ID" value="UER00155"/>
</dbReference>
<keyword evidence="8" id="KW-0067">ATP-binding</keyword>
<name>K4INA3_PSYTT</name>
<accession>K4INA3</accession>
<keyword evidence="5" id="KW-0808">Transferase</keyword>
<dbReference type="CDD" id="cd01673">
    <property type="entry name" value="dNK"/>
    <property type="match status" value="1"/>
</dbReference>
<proteinExistence type="inferred from homology"/>
<keyword evidence="7" id="KW-0418">Kinase</keyword>
<keyword evidence="9" id="KW-0289">Folate biosynthesis</keyword>
<dbReference type="GO" id="GO:0046656">
    <property type="term" value="P:folic acid biosynthetic process"/>
    <property type="evidence" value="ECO:0007669"/>
    <property type="project" value="UniProtKB-KW"/>
</dbReference>
<evidence type="ECO:0000256" key="3">
    <source>
        <dbReference type="ARBA" id="ARBA00013253"/>
    </source>
</evidence>
<dbReference type="InterPro" id="IPR031314">
    <property type="entry name" value="DNK_dom"/>
</dbReference>
<dbReference type="GO" id="GO:0046654">
    <property type="term" value="P:tetrahydrofolate biosynthetic process"/>
    <property type="evidence" value="ECO:0007669"/>
    <property type="project" value="UniProtKB-UniPathway"/>
</dbReference>
<dbReference type="eggNOG" id="COG0801">
    <property type="taxonomic scope" value="Bacteria"/>
</dbReference>
<dbReference type="OrthoDB" id="9776634at2"/>
<dbReference type="STRING" id="313595.P700755_003923"/>
<evidence type="ECO:0000256" key="2">
    <source>
        <dbReference type="ARBA" id="ARBA00005810"/>
    </source>
</evidence>
<evidence type="ECO:0000313" key="15">
    <source>
        <dbReference type="EMBL" id="AFU70496.1"/>
    </source>
</evidence>
<keyword evidence="6" id="KW-0547">Nucleotide-binding</keyword>
<dbReference type="GO" id="GO:0003848">
    <property type="term" value="F:2-amino-4-hydroxy-6-hydroxymethyldihydropteridine diphosphokinase activity"/>
    <property type="evidence" value="ECO:0007669"/>
    <property type="project" value="UniProtKB-EC"/>
</dbReference>
<dbReference type="eggNOG" id="COG1428">
    <property type="taxonomic scope" value="Bacteria"/>
</dbReference>
<dbReference type="KEGG" id="ptq:P700755_003923"/>
<dbReference type="GO" id="GO:0016301">
    <property type="term" value="F:kinase activity"/>
    <property type="evidence" value="ECO:0007669"/>
    <property type="project" value="UniProtKB-KW"/>
</dbReference>
<evidence type="ECO:0000256" key="12">
    <source>
        <dbReference type="ARBA" id="ARBA00033413"/>
    </source>
</evidence>
<feature type="domain" description="Deoxynucleoside kinase" evidence="14">
    <location>
        <begin position="180"/>
        <end position="372"/>
    </location>
</feature>
<dbReference type="SUPFAM" id="SSF52540">
    <property type="entry name" value="P-loop containing nucleoside triphosphate hydrolases"/>
    <property type="match status" value="1"/>
</dbReference>
<comment type="similarity">
    <text evidence="2">Belongs to the HPPK family.</text>
</comment>
<dbReference type="Proteomes" id="UP000008514">
    <property type="component" value="Chromosome"/>
</dbReference>
<evidence type="ECO:0000256" key="1">
    <source>
        <dbReference type="ARBA" id="ARBA00005051"/>
    </source>
</evidence>
<dbReference type="Pfam" id="PF01712">
    <property type="entry name" value="dNK"/>
    <property type="match status" value="1"/>
</dbReference>
<evidence type="ECO:0000259" key="13">
    <source>
        <dbReference type="Pfam" id="PF01288"/>
    </source>
</evidence>
<comment type="function">
    <text evidence="10">Catalyzes the transfer of pyrophosphate from adenosine triphosphate (ATP) to 6-hydroxymethyl-7,8-dihydropterin, an enzymatic step in folate biosynthesis pathway.</text>
</comment>
<dbReference type="InterPro" id="IPR035907">
    <property type="entry name" value="Hppk_sf"/>
</dbReference>
<comment type="pathway">
    <text evidence="1">Cofactor biosynthesis; tetrahydrofolate biosynthesis; 2-amino-4-hydroxy-6-hydroxymethyl-7,8-dihydropteridine diphosphate from 7,8-dihydroneopterin triphosphate: step 4/4.</text>
</comment>
<reference evidence="15" key="2">
    <citation type="submission" date="2012-09" db="EMBL/GenBank/DDBJ databases">
        <title>The complete sequence of Psychroflexus torquis an extreme psychrophile from sea-ice that is stimulated by light.</title>
        <authorList>
            <person name="Feng S."/>
            <person name="Powell S.M."/>
            <person name="Bowman J.P."/>
        </authorList>
    </citation>
    <scope>NUCLEOTIDE SEQUENCE [LARGE SCALE GENOMIC DNA]</scope>
    <source>
        <strain evidence="15">ATCC 700755</strain>
    </source>
</reference>
<feature type="domain" description="7,8-dihydro-6-hydroxymethylpterin-pyrophosphokinase" evidence="13">
    <location>
        <begin position="8"/>
        <end position="136"/>
    </location>
</feature>
<gene>
    <name evidence="15" type="ordered locus">P700755_003923</name>
</gene>
<dbReference type="RefSeq" id="WP_015026029.1">
    <property type="nucleotide sequence ID" value="NC_018721.1"/>
</dbReference>
<evidence type="ECO:0000256" key="5">
    <source>
        <dbReference type="ARBA" id="ARBA00022679"/>
    </source>
</evidence>
<dbReference type="EMBL" id="CP003879">
    <property type="protein sequence ID" value="AFU70496.1"/>
    <property type="molecule type" value="Genomic_DNA"/>
</dbReference>
<evidence type="ECO:0000256" key="10">
    <source>
        <dbReference type="ARBA" id="ARBA00029409"/>
    </source>
</evidence>
<dbReference type="AlphaFoldDB" id="K4INA3"/>
<organism evidence="15 16">
    <name type="scientific">Psychroflexus torquis (strain ATCC 700755 / CIP 106069 / ACAM 623)</name>
    <dbReference type="NCBI Taxonomy" id="313595"/>
    <lineage>
        <taxon>Bacteria</taxon>
        <taxon>Pseudomonadati</taxon>
        <taxon>Bacteroidota</taxon>
        <taxon>Flavobacteriia</taxon>
        <taxon>Flavobacteriales</taxon>
        <taxon>Flavobacteriaceae</taxon>
        <taxon>Psychroflexus</taxon>
    </lineage>
</organism>
<dbReference type="CDD" id="cd00483">
    <property type="entry name" value="HPPK"/>
    <property type="match status" value="1"/>
</dbReference>